<keyword evidence="3" id="KW-1185">Reference proteome</keyword>
<keyword evidence="2" id="KW-0328">Glycosyltransferase</keyword>
<dbReference type="Proteomes" id="UP000197535">
    <property type="component" value="Unassembled WGS sequence"/>
</dbReference>
<dbReference type="AlphaFoldDB" id="A0A254TBV9"/>
<accession>A0A254TBV9</accession>
<dbReference type="SUPFAM" id="SSF53271">
    <property type="entry name" value="PRTase-like"/>
    <property type="match status" value="1"/>
</dbReference>
<dbReference type="Gene3D" id="3.40.50.2020">
    <property type="match status" value="1"/>
</dbReference>
<name>A0A254TBV9_9BURK</name>
<sequence>MFSSHHPFRDRRDAGRQLAAALQFLKDSDPVILALPRGGVPVAFEVAQALHAQLDVFLVRKIGAPAFPELGLGAVAEGREQFCVINHALAARTHASEQYLEEEKQRQLTEMARRRELYRGGRELVDLKDRAVVVVDDGIATGGTMKVALQAIAAAQPERLLYAVPVGPDETIADLCNFADDGVCLLSPSDFRAVSQYYDNFDQTSDEEVIQLLQEAVTLHPAPEPGKEFARTGVRPQT</sequence>
<organism evidence="2 3">
    <name type="scientific">Noviherbaspirillum denitrificans</name>
    <dbReference type="NCBI Taxonomy" id="1968433"/>
    <lineage>
        <taxon>Bacteria</taxon>
        <taxon>Pseudomonadati</taxon>
        <taxon>Pseudomonadota</taxon>
        <taxon>Betaproteobacteria</taxon>
        <taxon>Burkholderiales</taxon>
        <taxon>Oxalobacteraceae</taxon>
        <taxon>Noviherbaspirillum</taxon>
    </lineage>
</organism>
<evidence type="ECO:0000313" key="2">
    <source>
        <dbReference type="EMBL" id="OWW19647.1"/>
    </source>
</evidence>
<dbReference type="GO" id="GO:0016757">
    <property type="term" value="F:glycosyltransferase activity"/>
    <property type="evidence" value="ECO:0007669"/>
    <property type="project" value="UniProtKB-KW"/>
</dbReference>
<comment type="caution">
    <text evidence="2">The sequence shown here is derived from an EMBL/GenBank/DDBJ whole genome shotgun (WGS) entry which is preliminary data.</text>
</comment>
<proteinExistence type="predicted"/>
<dbReference type="EMBL" id="LSTO01000001">
    <property type="protein sequence ID" value="OWW19647.1"/>
    <property type="molecule type" value="Genomic_DNA"/>
</dbReference>
<dbReference type="CDD" id="cd06223">
    <property type="entry name" value="PRTases_typeI"/>
    <property type="match status" value="1"/>
</dbReference>
<feature type="domain" description="Phosphoribosyltransferase" evidence="1">
    <location>
        <begin position="17"/>
        <end position="170"/>
    </location>
</feature>
<dbReference type="OrthoDB" id="9810066at2"/>
<keyword evidence="2" id="KW-0808">Transferase</keyword>
<dbReference type="RefSeq" id="WP_088706552.1">
    <property type="nucleotide sequence ID" value="NZ_LSTO01000001.1"/>
</dbReference>
<dbReference type="InterPro" id="IPR000836">
    <property type="entry name" value="PRTase_dom"/>
</dbReference>
<dbReference type="InterPro" id="IPR029057">
    <property type="entry name" value="PRTase-like"/>
</dbReference>
<reference evidence="2 3" key="1">
    <citation type="submission" date="2016-02" db="EMBL/GenBank/DDBJ databases">
        <authorList>
            <person name="Wen L."/>
            <person name="He K."/>
            <person name="Yang H."/>
        </authorList>
    </citation>
    <scope>NUCLEOTIDE SEQUENCE [LARGE SCALE GENOMIC DNA]</scope>
    <source>
        <strain evidence="2 3">TSA40</strain>
    </source>
</reference>
<gene>
    <name evidence="2" type="ORF">AYR66_09160</name>
</gene>
<evidence type="ECO:0000259" key="1">
    <source>
        <dbReference type="Pfam" id="PF00156"/>
    </source>
</evidence>
<dbReference type="Pfam" id="PF00156">
    <property type="entry name" value="Pribosyltran"/>
    <property type="match status" value="1"/>
</dbReference>
<dbReference type="Gene3D" id="3.30.1310.20">
    <property type="entry name" value="PRTase-like"/>
    <property type="match status" value="1"/>
</dbReference>
<evidence type="ECO:0000313" key="3">
    <source>
        <dbReference type="Proteomes" id="UP000197535"/>
    </source>
</evidence>
<protein>
    <submittedName>
        <fullName evidence="2">Phosphoribosyltransferase</fullName>
    </submittedName>
</protein>